<feature type="non-terminal residue" evidence="2">
    <location>
        <position position="1"/>
    </location>
</feature>
<accession>A0A1R3KAR5</accession>
<keyword evidence="3" id="KW-1185">Reference proteome</keyword>
<evidence type="ECO:0000313" key="3">
    <source>
        <dbReference type="Proteomes" id="UP000188268"/>
    </source>
</evidence>
<reference evidence="2 3" key="1">
    <citation type="submission" date="2013-09" db="EMBL/GenBank/DDBJ databases">
        <title>Corchorus capsularis genome sequencing.</title>
        <authorList>
            <person name="Alam M."/>
            <person name="Haque M.S."/>
            <person name="Islam M.S."/>
            <person name="Emdad E.M."/>
            <person name="Islam M.M."/>
            <person name="Ahmed B."/>
            <person name="Halim A."/>
            <person name="Hossen Q.M.M."/>
            <person name="Hossain M.Z."/>
            <person name="Ahmed R."/>
            <person name="Khan M.M."/>
            <person name="Islam R."/>
            <person name="Rashid M.M."/>
            <person name="Khan S.A."/>
            <person name="Rahman M.S."/>
            <person name="Alam M."/>
        </authorList>
    </citation>
    <scope>NUCLEOTIDE SEQUENCE [LARGE SCALE GENOMIC DNA]</scope>
    <source>
        <strain evidence="3">cv. CVL-1</strain>
        <tissue evidence="2">Whole seedling</tissue>
    </source>
</reference>
<feature type="region of interest" description="Disordered" evidence="1">
    <location>
        <begin position="51"/>
        <end position="71"/>
    </location>
</feature>
<dbReference type="Proteomes" id="UP000188268">
    <property type="component" value="Unassembled WGS sequence"/>
</dbReference>
<dbReference type="OrthoDB" id="10594804at2759"/>
<evidence type="ECO:0000256" key="1">
    <source>
        <dbReference type="SAM" id="MobiDB-lite"/>
    </source>
</evidence>
<feature type="compositionally biased region" description="Acidic residues" evidence="1">
    <location>
        <begin position="7"/>
        <end position="21"/>
    </location>
</feature>
<evidence type="ECO:0000313" key="2">
    <source>
        <dbReference type="EMBL" id="OMP04153.1"/>
    </source>
</evidence>
<name>A0A1R3KAR5_COCAP</name>
<proteinExistence type="predicted"/>
<organism evidence="2 3">
    <name type="scientific">Corchorus capsularis</name>
    <name type="common">Jute</name>
    <dbReference type="NCBI Taxonomy" id="210143"/>
    <lineage>
        <taxon>Eukaryota</taxon>
        <taxon>Viridiplantae</taxon>
        <taxon>Streptophyta</taxon>
        <taxon>Embryophyta</taxon>
        <taxon>Tracheophyta</taxon>
        <taxon>Spermatophyta</taxon>
        <taxon>Magnoliopsida</taxon>
        <taxon>eudicotyledons</taxon>
        <taxon>Gunneridae</taxon>
        <taxon>Pentapetalae</taxon>
        <taxon>rosids</taxon>
        <taxon>malvids</taxon>
        <taxon>Malvales</taxon>
        <taxon>Malvaceae</taxon>
        <taxon>Grewioideae</taxon>
        <taxon>Apeibeae</taxon>
        <taxon>Corchorus</taxon>
    </lineage>
</organism>
<protein>
    <submittedName>
        <fullName evidence="2">Uncharacterized protein</fullName>
    </submittedName>
</protein>
<dbReference type="EMBL" id="AWWV01005786">
    <property type="protein sequence ID" value="OMP04153.1"/>
    <property type="molecule type" value="Genomic_DNA"/>
</dbReference>
<sequence>QIRADNNEEDGDGEKDEDDVEYQMSSNNNINKNNALKDLFKHLDRGFSSRRLSFKRPDRDRSSTPSIDHHQHHLVDAAGALGKAWKDQNIQSFQMVDESFGILSEKKINKL</sequence>
<feature type="compositionally biased region" description="Basic and acidic residues" evidence="1">
    <location>
        <begin position="55"/>
        <end position="71"/>
    </location>
</feature>
<dbReference type="STRING" id="210143.A0A1R3KAR5"/>
<dbReference type="Gramene" id="OMP04153">
    <property type="protein sequence ID" value="OMP04153"/>
    <property type="gene ID" value="CCACVL1_02185"/>
</dbReference>
<feature type="region of interest" description="Disordered" evidence="1">
    <location>
        <begin position="1"/>
        <end position="33"/>
    </location>
</feature>
<gene>
    <name evidence="2" type="ORF">CCACVL1_02185</name>
</gene>
<comment type="caution">
    <text evidence="2">The sequence shown here is derived from an EMBL/GenBank/DDBJ whole genome shotgun (WGS) entry which is preliminary data.</text>
</comment>
<dbReference type="AlphaFoldDB" id="A0A1R3KAR5"/>